<dbReference type="GO" id="GO:0030246">
    <property type="term" value="F:carbohydrate binding"/>
    <property type="evidence" value="ECO:0007669"/>
    <property type="project" value="InterPro"/>
</dbReference>
<dbReference type="Pfam" id="PF16990">
    <property type="entry name" value="CBM_35"/>
    <property type="match status" value="1"/>
</dbReference>
<dbReference type="InterPro" id="IPR017853">
    <property type="entry name" value="GH"/>
</dbReference>
<feature type="domain" description="CBM6" evidence="6">
    <location>
        <begin position="21"/>
        <end position="139"/>
    </location>
</feature>
<evidence type="ECO:0000256" key="3">
    <source>
        <dbReference type="ARBA" id="ARBA00023295"/>
    </source>
</evidence>
<dbReference type="PROSITE" id="PS51764">
    <property type="entry name" value="GH26"/>
    <property type="match status" value="1"/>
</dbReference>
<gene>
    <name evidence="8" type="ORF">M011DRAFT_404727</name>
</gene>
<sequence length="472" mass="51469">MLARFALSALAIAGAGTAQKTVYQAEDAALNGVKVGTSVTGYTGTGYIEGFDESADTITFTVNSSTSQLYDLELTYNGPYGDKYTNVVLNNAGGSQVSLPATTAWTTVPAGQVLLNAGSNTIQIQNNWGWYLIDSISLSPASQRGPHKITTTPVNKNANADARALLKYLGSIYGKAILSGQQDQASFDWVVQNIGKTPAILGLDLMDYTVSRTSRGAVSKDVDHAISFAKKGGIVTFCWHWGAPTGLYDTADQPWYRGFYTDATDFDVAAALGNTTNANYTLLMNDIDAIALQLKRLKDAGVPVLWRPLHEAEGKWFWWGAKGAEPAKKLWGIVYERLTVKHGLNNLIWIWNSVDPSWYPGDATVDVVSADTYSQGDHGPISATYNNLLSLTNDTKIIAATEIGSVMEPAQLQAYQADWVYFCVWSGDFISGGQWNSLDLLKRVYSDPYVLTLDEIQGWKKTGKKKSLRFRG</sequence>
<evidence type="ECO:0000256" key="2">
    <source>
        <dbReference type="ARBA" id="ARBA00022801"/>
    </source>
</evidence>
<keyword evidence="2 4" id="KW-0378">Hydrolase</keyword>
<feature type="domain" description="GH26" evidence="7">
    <location>
        <begin position="160"/>
        <end position="454"/>
    </location>
</feature>
<feature type="active site" description="Nucleophile" evidence="4">
    <location>
        <position position="402"/>
    </location>
</feature>
<dbReference type="PROSITE" id="PS51175">
    <property type="entry name" value="CBM6"/>
    <property type="match status" value="1"/>
</dbReference>
<keyword evidence="5" id="KW-0732">Signal</keyword>
<dbReference type="InterPro" id="IPR000805">
    <property type="entry name" value="Glyco_hydro_26"/>
</dbReference>
<evidence type="ECO:0000256" key="1">
    <source>
        <dbReference type="ARBA" id="ARBA00007754"/>
    </source>
</evidence>
<dbReference type="PANTHER" id="PTHR40079">
    <property type="entry name" value="MANNAN ENDO-1,4-BETA-MANNOSIDASE E-RELATED"/>
    <property type="match status" value="1"/>
</dbReference>
<evidence type="ECO:0000259" key="7">
    <source>
        <dbReference type="PROSITE" id="PS51764"/>
    </source>
</evidence>
<reference evidence="8" key="1">
    <citation type="journal article" date="2020" name="Stud. Mycol.">
        <title>101 Dothideomycetes genomes: a test case for predicting lifestyles and emergence of pathogens.</title>
        <authorList>
            <person name="Haridas S."/>
            <person name="Albert R."/>
            <person name="Binder M."/>
            <person name="Bloem J."/>
            <person name="Labutti K."/>
            <person name="Salamov A."/>
            <person name="Andreopoulos B."/>
            <person name="Baker S."/>
            <person name="Barry K."/>
            <person name="Bills G."/>
            <person name="Bluhm B."/>
            <person name="Cannon C."/>
            <person name="Castanera R."/>
            <person name="Culley D."/>
            <person name="Daum C."/>
            <person name="Ezra D."/>
            <person name="Gonzalez J."/>
            <person name="Henrissat B."/>
            <person name="Kuo A."/>
            <person name="Liang C."/>
            <person name="Lipzen A."/>
            <person name="Lutzoni F."/>
            <person name="Magnuson J."/>
            <person name="Mondo S."/>
            <person name="Nolan M."/>
            <person name="Ohm R."/>
            <person name="Pangilinan J."/>
            <person name="Park H.-J."/>
            <person name="Ramirez L."/>
            <person name="Alfaro M."/>
            <person name="Sun H."/>
            <person name="Tritt A."/>
            <person name="Yoshinaga Y."/>
            <person name="Zwiers L.-H."/>
            <person name="Turgeon B."/>
            <person name="Goodwin S."/>
            <person name="Spatafora J."/>
            <person name="Crous P."/>
            <person name="Grigoriev I."/>
        </authorList>
    </citation>
    <scope>NUCLEOTIDE SEQUENCE</scope>
    <source>
        <strain evidence="8">CBS 119925</strain>
    </source>
</reference>
<dbReference type="EMBL" id="MU006578">
    <property type="protein sequence ID" value="KAF2746264.1"/>
    <property type="molecule type" value="Genomic_DNA"/>
</dbReference>
<dbReference type="CDD" id="cd04086">
    <property type="entry name" value="CBM35_mannanase-like"/>
    <property type="match status" value="1"/>
</dbReference>
<dbReference type="Gene3D" id="2.60.120.260">
    <property type="entry name" value="Galactose-binding domain-like"/>
    <property type="match status" value="1"/>
</dbReference>
<evidence type="ECO:0000256" key="5">
    <source>
        <dbReference type="SAM" id="SignalP"/>
    </source>
</evidence>
<feature type="signal peptide" evidence="5">
    <location>
        <begin position="1"/>
        <end position="18"/>
    </location>
</feature>
<dbReference type="InterPro" id="IPR022790">
    <property type="entry name" value="GH26_dom"/>
</dbReference>
<dbReference type="Proteomes" id="UP000799440">
    <property type="component" value="Unassembled WGS sequence"/>
</dbReference>
<protein>
    <submittedName>
        <fullName evidence="8">Glycoside hydrolase family 26 protein</fullName>
    </submittedName>
</protein>
<accession>A0A6A6V955</accession>
<dbReference type="PANTHER" id="PTHR40079:SF4">
    <property type="entry name" value="GH26 DOMAIN-CONTAINING PROTEIN-RELATED"/>
    <property type="match status" value="1"/>
</dbReference>
<dbReference type="GO" id="GO:0016985">
    <property type="term" value="F:mannan endo-1,4-beta-mannosidase activity"/>
    <property type="evidence" value="ECO:0007669"/>
    <property type="project" value="InterPro"/>
</dbReference>
<evidence type="ECO:0000313" key="8">
    <source>
        <dbReference type="EMBL" id="KAF2746264.1"/>
    </source>
</evidence>
<evidence type="ECO:0000313" key="9">
    <source>
        <dbReference type="Proteomes" id="UP000799440"/>
    </source>
</evidence>
<dbReference type="Gene3D" id="3.20.20.80">
    <property type="entry name" value="Glycosidases"/>
    <property type="match status" value="1"/>
</dbReference>
<feature type="active site" description="Proton donor" evidence="4">
    <location>
        <position position="311"/>
    </location>
</feature>
<keyword evidence="3 4" id="KW-0326">Glycosidase</keyword>
<proteinExistence type="inferred from homology"/>
<organism evidence="8 9">
    <name type="scientific">Sporormia fimetaria CBS 119925</name>
    <dbReference type="NCBI Taxonomy" id="1340428"/>
    <lineage>
        <taxon>Eukaryota</taxon>
        <taxon>Fungi</taxon>
        <taxon>Dikarya</taxon>
        <taxon>Ascomycota</taxon>
        <taxon>Pezizomycotina</taxon>
        <taxon>Dothideomycetes</taxon>
        <taxon>Pleosporomycetidae</taxon>
        <taxon>Pleosporales</taxon>
        <taxon>Sporormiaceae</taxon>
        <taxon>Sporormia</taxon>
    </lineage>
</organism>
<dbReference type="SUPFAM" id="SSF49785">
    <property type="entry name" value="Galactose-binding domain-like"/>
    <property type="match status" value="1"/>
</dbReference>
<dbReference type="InterPro" id="IPR005084">
    <property type="entry name" value="CBM6"/>
</dbReference>
<feature type="chain" id="PRO_5025598831" evidence="5">
    <location>
        <begin position="19"/>
        <end position="472"/>
    </location>
</feature>
<keyword evidence="9" id="KW-1185">Reference proteome</keyword>
<dbReference type="GO" id="GO:0006080">
    <property type="term" value="P:substituted mannan metabolic process"/>
    <property type="evidence" value="ECO:0007669"/>
    <property type="project" value="InterPro"/>
</dbReference>
<dbReference type="Pfam" id="PF02156">
    <property type="entry name" value="Glyco_hydro_26"/>
    <property type="match status" value="1"/>
</dbReference>
<evidence type="ECO:0000256" key="4">
    <source>
        <dbReference type="PROSITE-ProRule" id="PRU01100"/>
    </source>
</evidence>
<evidence type="ECO:0000259" key="6">
    <source>
        <dbReference type="PROSITE" id="PS51175"/>
    </source>
</evidence>
<comment type="similarity">
    <text evidence="1 4">Belongs to the glycosyl hydrolase 26 family.</text>
</comment>
<dbReference type="InterPro" id="IPR008979">
    <property type="entry name" value="Galactose-bd-like_sf"/>
</dbReference>
<name>A0A6A6V955_9PLEO</name>
<dbReference type="AlphaFoldDB" id="A0A6A6V955"/>
<dbReference type="SUPFAM" id="SSF51445">
    <property type="entry name" value="(Trans)glycosidases"/>
    <property type="match status" value="1"/>
</dbReference>
<dbReference type="OrthoDB" id="5286354at2759"/>
<dbReference type="PRINTS" id="PR00739">
    <property type="entry name" value="GLHYDRLASE26"/>
</dbReference>